<dbReference type="RefSeq" id="WP_143233859.1">
    <property type="nucleotide sequence ID" value="NZ_VJWL01000001.1"/>
</dbReference>
<gene>
    <name evidence="2" type="ORF">FM042_00805</name>
</gene>
<feature type="transmembrane region" description="Helical" evidence="1">
    <location>
        <begin position="88"/>
        <end position="107"/>
    </location>
</feature>
<organism evidence="2 3">
    <name type="scientific">Aliidiomarina halalkaliphila</name>
    <dbReference type="NCBI Taxonomy" id="2593535"/>
    <lineage>
        <taxon>Bacteria</taxon>
        <taxon>Pseudomonadati</taxon>
        <taxon>Pseudomonadota</taxon>
        <taxon>Gammaproteobacteria</taxon>
        <taxon>Alteromonadales</taxon>
        <taxon>Idiomarinaceae</taxon>
        <taxon>Aliidiomarina</taxon>
    </lineage>
</organism>
<dbReference type="OrthoDB" id="6025129at2"/>
<accession>A0A552X350</accession>
<sequence length="148" mass="15649">MPKLVRNIFAILVGVVLGAFVNSLIIAFGPGLIPPPDGVDMSTAEGLRDAMPLLQPQHFVMPFLAHALGTFVGVVMAYLIAASARTKIGYGIGVFFLLGGIAASVMIPAPAWFITVDLIVAYLPMAWLGIFVGRRIIDGLDNVRNASA</sequence>
<name>A0A552X350_9GAMM</name>
<comment type="caution">
    <text evidence="2">The sequence shown here is derived from an EMBL/GenBank/DDBJ whole genome shotgun (WGS) entry which is preliminary data.</text>
</comment>
<dbReference type="EMBL" id="VJWL01000001">
    <property type="protein sequence ID" value="TRW49437.1"/>
    <property type="molecule type" value="Genomic_DNA"/>
</dbReference>
<keyword evidence="1" id="KW-0472">Membrane</keyword>
<reference evidence="2 3" key="1">
    <citation type="submission" date="2019-07" db="EMBL/GenBank/DDBJ databases">
        <authorList>
            <person name="Yang M."/>
            <person name="Zhao D."/>
            <person name="Xiang H."/>
        </authorList>
    </citation>
    <scope>NUCLEOTIDE SEQUENCE [LARGE SCALE GENOMIC DNA]</scope>
    <source>
        <strain evidence="2 3">IM1326</strain>
    </source>
</reference>
<keyword evidence="1" id="KW-1133">Transmembrane helix</keyword>
<evidence type="ECO:0000313" key="3">
    <source>
        <dbReference type="Proteomes" id="UP000320359"/>
    </source>
</evidence>
<feature type="transmembrane region" description="Helical" evidence="1">
    <location>
        <begin position="59"/>
        <end position="81"/>
    </location>
</feature>
<feature type="transmembrane region" description="Helical" evidence="1">
    <location>
        <begin position="7"/>
        <end position="33"/>
    </location>
</feature>
<protein>
    <submittedName>
        <fullName evidence="2">Uncharacterized protein</fullName>
    </submittedName>
</protein>
<feature type="transmembrane region" description="Helical" evidence="1">
    <location>
        <begin position="113"/>
        <end position="132"/>
    </location>
</feature>
<keyword evidence="1" id="KW-0812">Transmembrane</keyword>
<proteinExistence type="predicted"/>
<dbReference type="Proteomes" id="UP000320359">
    <property type="component" value="Unassembled WGS sequence"/>
</dbReference>
<evidence type="ECO:0000256" key="1">
    <source>
        <dbReference type="SAM" id="Phobius"/>
    </source>
</evidence>
<dbReference type="AlphaFoldDB" id="A0A552X350"/>
<keyword evidence="3" id="KW-1185">Reference proteome</keyword>
<evidence type="ECO:0000313" key="2">
    <source>
        <dbReference type="EMBL" id="TRW49437.1"/>
    </source>
</evidence>